<dbReference type="RefSeq" id="WP_218932401.1">
    <property type="nucleotide sequence ID" value="NZ_CP036263.1"/>
</dbReference>
<dbReference type="AlphaFoldDB" id="A0A517MU29"/>
<sequence length="56" mass="6333">MDKKAKKRIEVIRKKITSNQVLLAAAKEQPDDPDEPARLEAEIEKLKAEMAELKSS</sequence>
<evidence type="ECO:0000313" key="2">
    <source>
        <dbReference type="Proteomes" id="UP000319852"/>
    </source>
</evidence>
<reference evidence="1 2" key="1">
    <citation type="submission" date="2019-02" db="EMBL/GenBank/DDBJ databases">
        <title>Deep-cultivation of Planctomycetes and their phenomic and genomic characterization uncovers novel biology.</title>
        <authorList>
            <person name="Wiegand S."/>
            <person name="Jogler M."/>
            <person name="Boedeker C."/>
            <person name="Pinto D."/>
            <person name="Vollmers J."/>
            <person name="Rivas-Marin E."/>
            <person name="Kohn T."/>
            <person name="Peeters S.H."/>
            <person name="Heuer A."/>
            <person name="Rast P."/>
            <person name="Oberbeckmann S."/>
            <person name="Bunk B."/>
            <person name="Jeske O."/>
            <person name="Meyerdierks A."/>
            <person name="Storesund J.E."/>
            <person name="Kallscheuer N."/>
            <person name="Luecker S."/>
            <person name="Lage O.M."/>
            <person name="Pohl T."/>
            <person name="Merkel B.J."/>
            <person name="Hornburger P."/>
            <person name="Mueller R.-W."/>
            <person name="Bruemmer F."/>
            <person name="Labrenz M."/>
            <person name="Spormann A.M."/>
            <person name="Op den Camp H."/>
            <person name="Overmann J."/>
            <person name="Amann R."/>
            <person name="Jetten M.S.M."/>
            <person name="Mascher T."/>
            <person name="Medema M.H."/>
            <person name="Devos D.P."/>
            <person name="Kaster A.-K."/>
            <person name="Ovreas L."/>
            <person name="Rohde M."/>
            <person name="Galperin M.Y."/>
            <person name="Jogler C."/>
        </authorList>
    </citation>
    <scope>NUCLEOTIDE SEQUENCE [LARGE SCALE GENOMIC DNA]</scope>
    <source>
        <strain evidence="1 2">HG15A2</strain>
    </source>
</reference>
<proteinExistence type="predicted"/>
<dbReference type="EMBL" id="CP036263">
    <property type="protein sequence ID" value="QDS98385.1"/>
    <property type="molecule type" value="Genomic_DNA"/>
</dbReference>
<evidence type="ECO:0000313" key="1">
    <source>
        <dbReference type="EMBL" id="QDS98385.1"/>
    </source>
</evidence>
<dbReference type="Proteomes" id="UP000319852">
    <property type="component" value="Chromosome"/>
</dbReference>
<gene>
    <name evidence="1" type="ORF">HG15A2_16590</name>
</gene>
<protein>
    <submittedName>
        <fullName evidence="1">Uncharacterized protein</fullName>
    </submittedName>
</protein>
<organism evidence="1 2">
    <name type="scientific">Adhaeretor mobilis</name>
    <dbReference type="NCBI Taxonomy" id="1930276"/>
    <lineage>
        <taxon>Bacteria</taxon>
        <taxon>Pseudomonadati</taxon>
        <taxon>Planctomycetota</taxon>
        <taxon>Planctomycetia</taxon>
        <taxon>Pirellulales</taxon>
        <taxon>Lacipirellulaceae</taxon>
        <taxon>Adhaeretor</taxon>
    </lineage>
</organism>
<name>A0A517MU29_9BACT</name>
<accession>A0A517MU29</accession>
<keyword evidence="2" id="KW-1185">Reference proteome</keyword>
<dbReference type="KEGG" id="amob:HG15A2_16590"/>